<gene>
    <name evidence="2" type="ORF">HZT40_20085</name>
</gene>
<dbReference type="Pfam" id="PF00578">
    <property type="entry name" value="AhpC-TSA"/>
    <property type="match status" value="1"/>
</dbReference>
<dbReference type="InterPro" id="IPR036249">
    <property type="entry name" value="Thioredoxin-like_sf"/>
</dbReference>
<dbReference type="AlphaFoldDB" id="A0A7L6AWW4"/>
<dbReference type="PROSITE" id="PS51352">
    <property type="entry name" value="THIOREDOXIN_2"/>
    <property type="match status" value="1"/>
</dbReference>
<organism evidence="2 3">
    <name type="scientific">Candidatus Thiothrix singaporensis</name>
    <dbReference type="NCBI Taxonomy" id="2799669"/>
    <lineage>
        <taxon>Bacteria</taxon>
        <taxon>Pseudomonadati</taxon>
        <taxon>Pseudomonadota</taxon>
        <taxon>Gammaproteobacteria</taxon>
        <taxon>Thiotrichales</taxon>
        <taxon>Thiotrichaceae</taxon>
        <taxon>Thiothrix</taxon>
    </lineage>
</organism>
<dbReference type="Proteomes" id="UP000510621">
    <property type="component" value="Chromosome"/>
</dbReference>
<dbReference type="InterPro" id="IPR000866">
    <property type="entry name" value="AhpC/TSA"/>
</dbReference>
<sequence>MKTHWPSIVIAVSLILGTTIYARSGLLPEATAAEQARPAPEFTHTDPDEWLNSKPLTLADLRGKVVLLDIWTFDCWNCYRSFPWLNGLEAQYEKQGLQVIGVHSPNSRMNKTAPN</sequence>
<accession>A0A7L6AWW4</accession>
<dbReference type="GO" id="GO:0016209">
    <property type="term" value="F:antioxidant activity"/>
    <property type="evidence" value="ECO:0007669"/>
    <property type="project" value="InterPro"/>
</dbReference>
<dbReference type="KEGG" id="this:HZT40_20085"/>
<evidence type="ECO:0000313" key="3">
    <source>
        <dbReference type="Proteomes" id="UP000510621"/>
    </source>
</evidence>
<name>A0A7L6AWW4_9GAMM</name>
<dbReference type="EMBL" id="CP059265">
    <property type="protein sequence ID" value="QLQ33513.1"/>
    <property type="molecule type" value="Genomic_DNA"/>
</dbReference>
<keyword evidence="3" id="KW-1185">Reference proteome</keyword>
<feature type="domain" description="Thioredoxin" evidence="1">
    <location>
        <begin position="33"/>
        <end position="115"/>
    </location>
</feature>
<evidence type="ECO:0000259" key="1">
    <source>
        <dbReference type="PROSITE" id="PS51352"/>
    </source>
</evidence>
<dbReference type="Gene3D" id="3.40.30.10">
    <property type="entry name" value="Glutaredoxin"/>
    <property type="match status" value="1"/>
</dbReference>
<dbReference type="GO" id="GO:0016491">
    <property type="term" value="F:oxidoreductase activity"/>
    <property type="evidence" value="ECO:0007669"/>
    <property type="project" value="InterPro"/>
</dbReference>
<dbReference type="PANTHER" id="PTHR42852:SF13">
    <property type="entry name" value="PROTEIN DIPZ"/>
    <property type="match status" value="1"/>
</dbReference>
<evidence type="ECO:0000313" key="2">
    <source>
        <dbReference type="EMBL" id="QLQ33513.1"/>
    </source>
</evidence>
<proteinExistence type="predicted"/>
<dbReference type="PANTHER" id="PTHR42852">
    <property type="entry name" value="THIOL:DISULFIDE INTERCHANGE PROTEIN DSBE"/>
    <property type="match status" value="1"/>
</dbReference>
<protein>
    <submittedName>
        <fullName evidence="2">Redoxin domain-containing protein</fullName>
    </submittedName>
</protein>
<dbReference type="SUPFAM" id="SSF52833">
    <property type="entry name" value="Thioredoxin-like"/>
    <property type="match status" value="1"/>
</dbReference>
<reference evidence="2" key="1">
    <citation type="submission" date="2020-06" db="EMBL/GenBank/DDBJ databases">
        <title>Analysis procedures for assessing recovery of high quality, complete, closed genomes from Nanopore long read metagenome sequencing.</title>
        <authorList>
            <person name="Bessarab I."/>
            <person name="Arumugam K."/>
            <person name="Haryono M."/>
            <person name="Liu X."/>
            <person name="Roy S."/>
            <person name="Zuniga-Montanez R.E."/>
            <person name="Qiu G."/>
            <person name="Drautz-Moses D.I."/>
            <person name="Law Y.Y."/>
            <person name="Wuertz S."/>
            <person name="Lauro F.M."/>
            <person name="Huson D.H."/>
            <person name="Williams R.B."/>
        </authorList>
    </citation>
    <scope>NUCLEOTIDE SEQUENCE [LARGE SCALE GENOMIC DNA]</scope>
    <source>
        <strain evidence="2">SSD2</strain>
    </source>
</reference>
<dbReference type="InterPro" id="IPR013766">
    <property type="entry name" value="Thioredoxin_domain"/>
</dbReference>
<dbReference type="InterPro" id="IPR050553">
    <property type="entry name" value="Thioredoxin_ResA/DsbE_sf"/>
</dbReference>